<evidence type="ECO:0000256" key="2">
    <source>
        <dbReference type="ARBA" id="ARBA00010892"/>
    </source>
</evidence>
<dbReference type="GO" id="GO:0015099">
    <property type="term" value="F:nickel cation transmembrane transporter activity"/>
    <property type="evidence" value="ECO:0007669"/>
    <property type="project" value="InterPro"/>
</dbReference>
<organism evidence="11">
    <name type="scientific">Fusarium oxysporum (strain Fo5176)</name>
    <name type="common">Fusarium vascular wilt</name>
    <dbReference type="NCBI Taxonomy" id="660025"/>
    <lineage>
        <taxon>Eukaryota</taxon>
        <taxon>Fungi</taxon>
        <taxon>Dikarya</taxon>
        <taxon>Ascomycota</taxon>
        <taxon>Pezizomycotina</taxon>
        <taxon>Sordariomycetes</taxon>
        <taxon>Hypocreomycetidae</taxon>
        <taxon>Hypocreales</taxon>
        <taxon>Nectriaceae</taxon>
        <taxon>Fusarium</taxon>
        <taxon>Fusarium oxysporum species complex</taxon>
    </lineage>
</organism>
<evidence type="ECO:0000256" key="7">
    <source>
        <dbReference type="ARBA" id="ARBA00023136"/>
    </source>
</evidence>
<feature type="domain" description="Stress-response A/B barrel" evidence="10">
    <location>
        <begin position="3"/>
        <end position="106"/>
    </location>
</feature>
<feature type="compositionally biased region" description="Low complexity" evidence="8">
    <location>
        <begin position="648"/>
        <end position="657"/>
    </location>
</feature>
<evidence type="ECO:0000259" key="10">
    <source>
        <dbReference type="PROSITE" id="PS51502"/>
    </source>
</evidence>
<accession>F9FKX3</accession>
<feature type="region of interest" description="Disordered" evidence="8">
    <location>
        <begin position="457"/>
        <end position="477"/>
    </location>
</feature>
<evidence type="ECO:0000256" key="6">
    <source>
        <dbReference type="ARBA" id="ARBA00022989"/>
    </source>
</evidence>
<feature type="transmembrane region" description="Helical" evidence="9">
    <location>
        <begin position="342"/>
        <end position="361"/>
    </location>
</feature>
<dbReference type="Gene3D" id="3.30.70.100">
    <property type="match status" value="1"/>
</dbReference>
<feature type="transmembrane region" description="Helical" evidence="9">
    <location>
        <begin position="232"/>
        <end position="253"/>
    </location>
</feature>
<dbReference type="PaxDb" id="5507-FOXG_02450P0"/>
<evidence type="ECO:0000256" key="5">
    <source>
        <dbReference type="ARBA" id="ARBA00022692"/>
    </source>
</evidence>
<comment type="similarity">
    <text evidence="2">Belongs to the NiCoT transporter (TC 2.A.52) family.</text>
</comment>
<feature type="region of interest" description="Disordered" evidence="8">
    <location>
        <begin position="918"/>
        <end position="984"/>
    </location>
</feature>
<keyword evidence="4" id="KW-0533">Nickel</keyword>
<dbReference type="OrthoDB" id="5082473at2759"/>
<keyword evidence="7 9" id="KW-0472">Membrane</keyword>
<proteinExistence type="inferred from homology"/>
<dbReference type="GO" id="GO:0012505">
    <property type="term" value="C:endomembrane system"/>
    <property type="evidence" value="ECO:0007669"/>
    <property type="project" value="UniProtKB-SubCell"/>
</dbReference>
<feature type="compositionally biased region" description="Basic and acidic residues" evidence="8">
    <location>
        <begin position="83"/>
        <end position="100"/>
    </location>
</feature>
<feature type="region of interest" description="Disordered" evidence="8">
    <location>
        <begin position="585"/>
        <end position="746"/>
    </location>
</feature>
<dbReference type="InterPro" id="IPR011008">
    <property type="entry name" value="Dimeric_a/b-barrel"/>
</dbReference>
<dbReference type="SMART" id="SM00886">
    <property type="entry name" value="Dabb"/>
    <property type="match status" value="1"/>
</dbReference>
<dbReference type="SUPFAM" id="SSF54909">
    <property type="entry name" value="Dimeric alpha+beta barrel"/>
    <property type="match status" value="1"/>
</dbReference>
<gene>
    <name evidence="11" type="ORF">FOXB_07052</name>
</gene>
<dbReference type="InterPro" id="IPR011541">
    <property type="entry name" value="Ni/Co_transpt_high_affinity"/>
</dbReference>
<evidence type="ECO:0000313" key="11">
    <source>
        <dbReference type="EMBL" id="EGU82466.1"/>
    </source>
</evidence>
<feature type="compositionally biased region" description="Basic and acidic residues" evidence="8">
    <location>
        <begin position="963"/>
        <end position="984"/>
    </location>
</feature>
<dbReference type="PANTHER" id="PTHR31611:SF0">
    <property type="entry name" value="HIGH-AFFINITY NICKEL TRANSPORT PROTEIN NIC1"/>
    <property type="match status" value="1"/>
</dbReference>
<evidence type="ECO:0000256" key="9">
    <source>
        <dbReference type="SAM" id="Phobius"/>
    </source>
</evidence>
<dbReference type="AlphaFoldDB" id="F9FKX3"/>
<dbReference type="PROSITE" id="PS51502">
    <property type="entry name" value="S_R_A_B_BARREL"/>
    <property type="match status" value="1"/>
</dbReference>
<feature type="transmembrane region" description="Helical" evidence="9">
    <location>
        <begin position="382"/>
        <end position="412"/>
    </location>
</feature>
<keyword evidence="5 9" id="KW-0812">Transmembrane</keyword>
<feature type="compositionally biased region" description="Polar residues" evidence="8">
    <location>
        <begin position="658"/>
        <end position="671"/>
    </location>
</feature>
<protein>
    <recommendedName>
        <fullName evidence="10">Stress-response A/B barrel domain-containing protein</fullName>
    </recommendedName>
</protein>
<evidence type="ECO:0000256" key="1">
    <source>
        <dbReference type="ARBA" id="ARBA00004127"/>
    </source>
</evidence>
<feature type="transmembrane region" description="Helical" evidence="9">
    <location>
        <begin position="312"/>
        <end position="336"/>
    </location>
</feature>
<feature type="compositionally biased region" description="Basic and acidic residues" evidence="8">
    <location>
        <begin position="457"/>
        <end position="466"/>
    </location>
</feature>
<dbReference type="PANTHER" id="PTHR31611">
    <property type="entry name" value="HIGH-AFFINITY NICKEL TRANSPORT PROTEIN NIC1"/>
    <property type="match status" value="1"/>
</dbReference>
<dbReference type="Pfam" id="PF07876">
    <property type="entry name" value="Dabb"/>
    <property type="match status" value="1"/>
</dbReference>
<feature type="compositionally biased region" description="Polar residues" evidence="8">
    <location>
        <begin position="920"/>
        <end position="943"/>
    </location>
</feature>
<evidence type="ECO:0000256" key="3">
    <source>
        <dbReference type="ARBA" id="ARBA00022448"/>
    </source>
</evidence>
<sequence length="984" mass="107504">MTVIHIVLFKFRADVDESHRETFVKELKALKTLPCVKDERLVVGGPSITDPIARSKGFQFCLLSFHHDKAALAAYQASSEHHRVTPHRDNIGGRRPRLDPPRTTTLRPAGFMTAFDDARTTTFEGLESTLIAVNALVWIAAGIVLHFHPRLISPAALSYVLGLRHALDADHIAAIDLMTRRLIASGQRPATVGTFFSLGHSTIVIVTCIVVAATSGALRERFDGFQHVGNIVGTSVSAAFLIILCIGNGWVLYKLIQRLQGILQERRNQVRLEGFVEEETQIQDHFALEGGGFLTRVFKRLFRVIDRPWKMYPLGVVFGLGFDTSSEIAILGIASIQAVQGTSIWLILIFPILFTAGMCMLDTTDGALMMALYTSKAFSRDVVAILYYSIVLTGITVVVSAFIGIVQVLSLIQNVADPQGRFWDGVSSVGDHFDIVGGSICGVFLIHLVSPPIASMNERKSQDPKGKSSHAVAFINDDNDDDDKTALNFSIDWDLTVMSPFPQQTFTNPPTYSREETERRLQQAIDLFWADDTAAQQSNVSTNMQNSLQVQTFVDQAAPPNTSTPEQTGSSDHQLGESAYLFSNAQFPADPNAGKGQDQKEESPSTNQTVSEPERDDSAIGGFPPTVPRISNDETNGTIKPESPVTEAPTPTNAAPTVQNRQQAKTPTATDASVPKSPPAPSAKPNVKPIPQARARGVKRTREPKPSPRATKRPADRNGNGQPATKKVKPEESDEAKAKLPRYRPITPRIPVPYQQQAFRFHMPSRADFQCLNDPAWLAAHPDAASIWNELLANHRRDQSYASQQARMGIDPRGIASSHNGNIPWSSPMLPQHQLANETTMGSSPPSPMSSPGQLPTATEDPLPHLNIPMRPGRQVQNSCIDGDPLTTGVTTNHPSLGNLQSLRHPAMYPLNVPVASGYNHASGNHQTGPRPASSQPNMSAQYSFGPPSGAGLPQFRTPTADELQRRRAHEAALRARFEQNGRR</sequence>
<dbReference type="STRING" id="660025.F9FKX3"/>
<reference evidence="11" key="1">
    <citation type="journal article" date="2012" name="Mol. Plant Microbe Interact.">
        <title>A highly conserved effector in Fusarium oxysporum is required for full virulence on Arabidopsis.</title>
        <authorList>
            <person name="Thatcher L.F."/>
            <person name="Gardiner D.M."/>
            <person name="Kazan K."/>
            <person name="Manners J."/>
        </authorList>
    </citation>
    <scope>NUCLEOTIDE SEQUENCE [LARGE SCALE GENOMIC DNA]</scope>
    <source>
        <strain evidence="11">Fo5176</strain>
    </source>
</reference>
<keyword evidence="6 9" id="KW-1133">Transmembrane helix</keyword>
<dbReference type="GO" id="GO:0005886">
    <property type="term" value="C:plasma membrane"/>
    <property type="evidence" value="ECO:0007669"/>
    <property type="project" value="InterPro"/>
</dbReference>
<keyword evidence="3" id="KW-0813">Transport</keyword>
<dbReference type="EMBL" id="AFQF01002156">
    <property type="protein sequence ID" value="EGU82466.1"/>
    <property type="molecule type" value="Genomic_DNA"/>
</dbReference>
<dbReference type="InterPro" id="IPR013097">
    <property type="entry name" value="Dabb"/>
</dbReference>
<evidence type="ECO:0000256" key="4">
    <source>
        <dbReference type="ARBA" id="ARBA00022596"/>
    </source>
</evidence>
<feature type="compositionally biased region" description="Basic and acidic residues" evidence="8">
    <location>
        <begin position="728"/>
        <end position="738"/>
    </location>
</feature>
<name>F9FKX3_FUSOF</name>
<dbReference type="InterPro" id="IPR004688">
    <property type="entry name" value="Ni/Co_transpt"/>
</dbReference>
<feature type="region of interest" description="Disordered" evidence="8">
    <location>
        <begin position="83"/>
        <end position="102"/>
    </location>
</feature>
<feature type="transmembrane region" description="Helical" evidence="9">
    <location>
        <begin position="190"/>
        <end position="212"/>
    </location>
</feature>
<comment type="caution">
    <text evidence="11">The sequence shown here is derived from an EMBL/GenBank/DDBJ whole genome shotgun (WGS) entry which is preliminary data.</text>
</comment>
<dbReference type="Pfam" id="PF03824">
    <property type="entry name" value="NicO"/>
    <property type="match status" value="1"/>
</dbReference>
<evidence type="ECO:0000256" key="8">
    <source>
        <dbReference type="SAM" id="MobiDB-lite"/>
    </source>
</evidence>
<feature type="region of interest" description="Disordered" evidence="8">
    <location>
        <begin position="837"/>
        <end position="895"/>
    </location>
</feature>
<comment type="subcellular location">
    <subcellularLocation>
        <location evidence="1">Endomembrane system</location>
        <topology evidence="1">Multi-pass membrane protein</topology>
    </subcellularLocation>
</comment>